<comment type="caution">
    <text evidence="2">The sequence shown here is derived from an EMBL/GenBank/DDBJ whole genome shotgun (WGS) entry which is preliminary data.</text>
</comment>
<evidence type="ECO:0000256" key="1">
    <source>
        <dbReference type="SAM" id="Phobius"/>
    </source>
</evidence>
<keyword evidence="1" id="KW-0812">Transmembrane</keyword>
<accession>A0A1G2H4Y7</accession>
<name>A0A1G2H4Y7_9BACT</name>
<gene>
    <name evidence="2" type="ORF">A2827_03030</name>
</gene>
<proteinExistence type="predicted"/>
<sequence length="181" mass="19737">MKEKRKNFRHHSVWGKKGFAKTPLVVAFVIIALTVGVAAILEIKSYKQSGSTPELNESETDKSLNGSKELVLPRVTYNLSGKVQGISESAIALNAIVFRADANGEVIKTIQNRIVLVTPDTKITKLRFVPMVGSKDGNKQAPQEIVVTISEILVGNSVEVISSNDISGKERFTATHIRILP</sequence>
<evidence type="ECO:0000313" key="3">
    <source>
        <dbReference type="Proteomes" id="UP000177932"/>
    </source>
</evidence>
<keyword evidence="1" id="KW-1133">Transmembrane helix</keyword>
<organism evidence="2 3">
    <name type="scientific">Candidatus Spechtbacteria bacterium RIFCSPHIGHO2_01_FULL_43_30</name>
    <dbReference type="NCBI Taxonomy" id="1802158"/>
    <lineage>
        <taxon>Bacteria</taxon>
        <taxon>Candidatus Spechtiibacteriota</taxon>
    </lineage>
</organism>
<dbReference type="AlphaFoldDB" id="A0A1G2H4Y7"/>
<feature type="transmembrane region" description="Helical" evidence="1">
    <location>
        <begin position="21"/>
        <end position="41"/>
    </location>
</feature>
<dbReference type="EMBL" id="MHOD01000028">
    <property type="protein sequence ID" value="OGZ57556.1"/>
    <property type="molecule type" value="Genomic_DNA"/>
</dbReference>
<reference evidence="2 3" key="1">
    <citation type="journal article" date="2016" name="Nat. Commun.">
        <title>Thousands of microbial genomes shed light on interconnected biogeochemical processes in an aquifer system.</title>
        <authorList>
            <person name="Anantharaman K."/>
            <person name="Brown C.T."/>
            <person name="Hug L.A."/>
            <person name="Sharon I."/>
            <person name="Castelle C.J."/>
            <person name="Probst A.J."/>
            <person name="Thomas B.C."/>
            <person name="Singh A."/>
            <person name="Wilkins M.J."/>
            <person name="Karaoz U."/>
            <person name="Brodie E.L."/>
            <person name="Williams K.H."/>
            <person name="Hubbard S.S."/>
            <person name="Banfield J.F."/>
        </authorList>
    </citation>
    <scope>NUCLEOTIDE SEQUENCE [LARGE SCALE GENOMIC DNA]</scope>
</reference>
<dbReference type="Proteomes" id="UP000177932">
    <property type="component" value="Unassembled WGS sequence"/>
</dbReference>
<evidence type="ECO:0000313" key="2">
    <source>
        <dbReference type="EMBL" id="OGZ57556.1"/>
    </source>
</evidence>
<protein>
    <submittedName>
        <fullName evidence="2">Uncharacterized protein</fullName>
    </submittedName>
</protein>
<dbReference type="STRING" id="1802158.A2827_03030"/>
<keyword evidence="1" id="KW-0472">Membrane</keyword>